<dbReference type="AlphaFoldDB" id="A0A7M2GX46"/>
<accession>A0A7M2GX46</accession>
<name>A0A7M2GX46_9BURK</name>
<proteinExistence type="predicted"/>
<protein>
    <submittedName>
        <fullName evidence="2">Uncharacterized protein</fullName>
    </submittedName>
</protein>
<dbReference type="EMBL" id="CP062803">
    <property type="protein sequence ID" value="QOT77386.1"/>
    <property type="molecule type" value="Genomic_DNA"/>
</dbReference>
<reference evidence="2 3" key="1">
    <citation type="submission" date="2020-10" db="EMBL/GenBank/DDBJ databases">
        <title>Complete genome sequence of Cupriavidus basilensis CCUG 49340T.</title>
        <authorList>
            <person name="Salva-Serra F."/>
            <person name="Donoso R.A."/>
            <person name="Cho K.H."/>
            <person name="Yoo J.A."/>
            <person name="Lee K."/>
            <person name="Yoon S.-H."/>
            <person name="Perez-Pantoja D."/>
            <person name="Moore E.R.B."/>
        </authorList>
    </citation>
    <scope>NUCLEOTIDE SEQUENCE [LARGE SCALE GENOMIC DNA]</scope>
    <source>
        <strain evidence="3">CCUG 49340</strain>
    </source>
</reference>
<feature type="region of interest" description="Disordered" evidence="1">
    <location>
        <begin position="81"/>
        <end position="118"/>
    </location>
</feature>
<organism evidence="2 3">
    <name type="scientific">Cupriavidus basilensis</name>
    <dbReference type="NCBI Taxonomy" id="68895"/>
    <lineage>
        <taxon>Bacteria</taxon>
        <taxon>Pseudomonadati</taxon>
        <taxon>Pseudomonadota</taxon>
        <taxon>Betaproteobacteria</taxon>
        <taxon>Burkholderiales</taxon>
        <taxon>Burkholderiaceae</taxon>
        <taxon>Cupriavidus</taxon>
    </lineage>
</organism>
<evidence type="ECO:0000256" key="1">
    <source>
        <dbReference type="SAM" id="MobiDB-lite"/>
    </source>
</evidence>
<dbReference type="Proteomes" id="UP000397656">
    <property type="component" value="Chromosome 1"/>
</dbReference>
<sequence>MHIAIRLPVAFIVAFLRRQGAAIQAVIGARAGFHSFDLGAHMVLPFRAHTRHFPCALAGLAMRIAHNPAFGPAMLPKRDLSMADSIEAEQGNGQQDASHRVAQEGAGEHAESQYPVAW</sequence>
<feature type="compositionally biased region" description="Basic and acidic residues" evidence="1">
    <location>
        <begin position="97"/>
        <end position="111"/>
    </location>
</feature>
<evidence type="ECO:0000313" key="2">
    <source>
        <dbReference type="EMBL" id="QOT77386.1"/>
    </source>
</evidence>
<gene>
    <name evidence="2" type="ORF">F7R26_004785</name>
</gene>
<evidence type="ECO:0000313" key="3">
    <source>
        <dbReference type="Proteomes" id="UP000397656"/>
    </source>
</evidence>